<gene>
    <name evidence="2" type="ORF">Ate02nite_59180</name>
</gene>
<keyword evidence="3" id="KW-1185">Reference proteome</keyword>
<evidence type="ECO:0000313" key="3">
    <source>
        <dbReference type="Proteomes" id="UP000623608"/>
    </source>
</evidence>
<evidence type="ECO:0000256" key="1">
    <source>
        <dbReference type="SAM" id="MobiDB-lite"/>
    </source>
</evidence>
<sequence>MPQLTRDAVGAEVEGLESQEDGSRIERLAGWLWQAGMADRNDFRYAPSARILRTAQARAGEPSCGPDTRTWWATGRPGSRTLSSGVPSR</sequence>
<comment type="caution">
    <text evidence="2">The sequence shown here is derived from an EMBL/GenBank/DDBJ whole genome shotgun (WGS) entry which is preliminary data.</text>
</comment>
<feature type="region of interest" description="Disordered" evidence="1">
    <location>
        <begin position="57"/>
        <end position="89"/>
    </location>
</feature>
<dbReference type="EMBL" id="BOMY01000038">
    <property type="protein sequence ID" value="GIF23188.1"/>
    <property type="molecule type" value="Genomic_DNA"/>
</dbReference>
<feature type="compositionally biased region" description="Polar residues" evidence="1">
    <location>
        <begin position="80"/>
        <end position="89"/>
    </location>
</feature>
<protein>
    <submittedName>
        <fullName evidence="2">Uncharacterized protein</fullName>
    </submittedName>
</protein>
<feature type="region of interest" description="Disordered" evidence="1">
    <location>
        <begin position="1"/>
        <end position="20"/>
    </location>
</feature>
<name>A0A919NRW1_9ACTN</name>
<dbReference type="Proteomes" id="UP000623608">
    <property type="component" value="Unassembled WGS sequence"/>
</dbReference>
<evidence type="ECO:0000313" key="2">
    <source>
        <dbReference type="EMBL" id="GIF23188.1"/>
    </source>
</evidence>
<reference evidence="2" key="1">
    <citation type="submission" date="2021-01" db="EMBL/GenBank/DDBJ databases">
        <title>Whole genome shotgun sequence of Actinoplanes tereljensis NBRC 105297.</title>
        <authorList>
            <person name="Komaki H."/>
            <person name="Tamura T."/>
        </authorList>
    </citation>
    <scope>NUCLEOTIDE SEQUENCE</scope>
    <source>
        <strain evidence="2">NBRC 105297</strain>
    </source>
</reference>
<proteinExistence type="predicted"/>
<dbReference type="AlphaFoldDB" id="A0A919NRW1"/>
<accession>A0A919NRW1</accession>
<organism evidence="2 3">
    <name type="scientific">Paractinoplanes tereljensis</name>
    <dbReference type="NCBI Taxonomy" id="571912"/>
    <lineage>
        <taxon>Bacteria</taxon>
        <taxon>Bacillati</taxon>
        <taxon>Actinomycetota</taxon>
        <taxon>Actinomycetes</taxon>
        <taxon>Micromonosporales</taxon>
        <taxon>Micromonosporaceae</taxon>
        <taxon>Paractinoplanes</taxon>
    </lineage>
</organism>
<dbReference type="RefSeq" id="WP_203811090.1">
    <property type="nucleotide sequence ID" value="NZ_BOMY01000038.1"/>
</dbReference>